<evidence type="ECO:0000313" key="2">
    <source>
        <dbReference type="Proteomes" id="UP001590951"/>
    </source>
</evidence>
<sequence>MKGLVFPGLVNIGYDFPNYDYQGEGAFMRRSEDRIGRTMAISRQSCSTSPGKVAIVKDFMHRARDKEYTSKFTDTQNRGYEAVNSLQYALPPGEMSEKWAIL</sequence>
<dbReference type="Proteomes" id="UP001590951">
    <property type="component" value="Unassembled WGS sequence"/>
</dbReference>
<dbReference type="EMBL" id="JBHFEH010000011">
    <property type="protein sequence ID" value="KAL2055328.1"/>
    <property type="molecule type" value="Genomic_DNA"/>
</dbReference>
<evidence type="ECO:0000313" key="1">
    <source>
        <dbReference type="EMBL" id="KAL2055328.1"/>
    </source>
</evidence>
<organism evidence="1 2">
    <name type="scientific">Lepraria finkii</name>
    <dbReference type="NCBI Taxonomy" id="1340010"/>
    <lineage>
        <taxon>Eukaryota</taxon>
        <taxon>Fungi</taxon>
        <taxon>Dikarya</taxon>
        <taxon>Ascomycota</taxon>
        <taxon>Pezizomycotina</taxon>
        <taxon>Lecanoromycetes</taxon>
        <taxon>OSLEUM clade</taxon>
        <taxon>Lecanoromycetidae</taxon>
        <taxon>Lecanorales</taxon>
        <taxon>Lecanorineae</taxon>
        <taxon>Stereocaulaceae</taxon>
        <taxon>Lepraria</taxon>
    </lineage>
</organism>
<proteinExistence type="predicted"/>
<protein>
    <submittedName>
        <fullName evidence="1">Uncharacterized protein</fullName>
    </submittedName>
</protein>
<accession>A0ABR4BHA9</accession>
<gene>
    <name evidence="1" type="ORF">ABVK25_004136</name>
</gene>
<comment type="caution">
    <text evidence="1">The sequence shown here is derived from an EMBL/GenBank/DDBJ whole genome shotgun (WGS) entry which is preliminary data.</text>
</comment>
<keyword evidence="2" id="KW-1185">Reference proteome</keyword>
<reference evidence="1 2" key="1">
    <citation type="submission" date="2024-09" db="EMBL/GenBank/DDBJ databases">
        <title>Rethinking Asexuality: The Enigmatic Case of Functional Sexual Genes in Lepraria (Stereocaulaceae).</title>
        <authorList>
            <person name="Doellman M."/>
            <person name="Sun Y."/>
            <person name="Barcenas-Pena A."/>
            <person name="Lumbsch H.T."/>
            <person name="Grewe F."/>
        </authorList>
    </citation>
    <scope>NUCLEOTIDE SEQUENCE [LARGE SCALE GENOMIC DNA]</scope>
    <source>
        <strain evidence="1 2">Grewe 0041</strain>
    </source>
</reference>
<name>A0ABR4BHA9_9LECA</name>